<dbReference type="RefSeq" id="WP_177428121.1">
    <property type="nucleotide sequence ID" value="NZ_FMSV02000051.1"/>
</dbReference>
<dbReference type="Gene3D" id="2.170.130.10">
    <property type="entry name" value="TonB-dependent receptor, plug domain"/>
    <property type="match status" value="1"/>
</dbReference>
<evidence type="ECO:0000256" key="5">
    <source>
        <dbReference type="ARBA" id="ARBA00022729"/>
    </source>
</evidence>
<feature type="signal peptide" evidence="9">
    <location>
        <begin position="1"/>
        <end position="24"/>
    </location>
</feature>
<evidence type="ECO:0000256" key="3">
    <source>
        <dbReference type="ARBA" id="ARBA00022452"/>
    </source>
</evidence>
<feature type="domain" description="TonB-dependent receptor plug" evidence="10">
    <location>
        <begin position="60"/>
        <end position="168"/>
    </location>
</feature>
<keyword evidence="6 8" id="KW-0472">Membrane</keyword>
<dbReference type="InterPro" id="IPR012910">
    <property type="entry name" value="Plug_dom"/>
</dbReference>
<keyword evidence="5 9" id="KW-0732">Signal</keyword>
<dbReference type="GO" id="GO:0015344">
    <property type="term" value="F:siderophore uptake transmembrane transporter activity"/>
    <property type="evidence" value="ECO:0007669"/>
    <property type="project" value="TreeGrafter"/>
</dbReference>
<gene>
    <name evidence="11" type="primary">cirA_2</name>
    <name evidence="11" type="ORF">MBHS_00275</name>
</gene>
<dbReference type="PANTHER" id="PTHR30069">
    <property type="entry name" value="TONB-DEPENDENT OUTER MEMBRANE RECEPTOR"/>
    <property type="match status" value="1"/>
</dbReference>
<evidence type="ECO:0000313" key="12">
    <source>
        <dbReference type="Proteomes" id="UP000236724"/>
    </source>
</evidence>
<organism evidence="11 12">
    <name type="scientific">Candidatus Venteria ishoeyi</name>
    <dbReference type="NCBI Taxonomy" id="1899563"/>
    <lineage>
        <taxon>Bacteria</taxon>
        <taxon>Pseudomonadati</taxon>
        <taxon>Pseudomonadota</taxon>
        <taxon>Gammaproteobacteria</taxon>
        <taxon>Thiotrichales</taxon>
        <taxon>Thiotrichaceae</taxon>
        <taxon>Venteria</taxon>
    </lineage>
</organism>
<dbReference type="PROSITE" id="PS52016">
    <property type="entry name" value="TONB_DEPENDENT_REC_3"/>
    <property type="match status" value="1"/>
</dbReference>
<feature type="chain" id="PRO_5014886716" evidence="9">
    <location>
        <begin position="25"/>
        <end position="710"/>
    </location>
</feature>
<proteinExistence type="inferred from homology"/>
<dbReference type="AlphaFoldDB" id="A0A1H6F581"/>
<dbReference type="Gene3D" id="2.40.170.20">
    <property type="entry name" value="TonB-dependent receptor, beta-barrel domain"/>
    <property type="match status" value="1"/>
</dbReference>
<comment type="similarity">
    <text evidence="8">Belongs to the TonB-dependent receptor family.</text>
</comment>
<evidence type="ECO:0000256" key="4">
    <source>
        <dbReference type="ARBA" id="ARBA00022692"/>
    </source>
</evidence>
<evidence type="ECO:0000256" key="2">
    <source>
        <dbReference type="ARBA" id="ARBA00022448"/>
    </source>
</evidence>
<evidence type="ECO:0000256" key="8">
    <source>
        <dbReference type="PROSITE-ProRule" id="PRU01360"/>
    </source>
</evidence>
<evidence type="ECO:0000313" key="11">
    <source>
        <dbReference type="EMBL" id="SEH04429.1"/>
    </source>
</evidence>
<evidence type="ECO:0000256" key="9">
    <source>
        <dbReference type="SAM" id="SignalP"/>
    </source>
</evidence>
<dbReference type="PANTHER" id="PTHR30069:SF29">
    <property type="entry name" value="HEMOGLOBIN AND HEMOGLOBIN-HAPTOGLOBIN-BINDING PROTEIN 1-RELATED"/>
    <property type="match status" value="1"/>
</dbReference>
<keyword evidence="12" id="KW-1185">Reference proteome</keyword>
<keyword evidence="11" id="KW-0675">Receptor</keyword>
<accession>A0A1H6F581</accession>
<dbReference type="Proteomes" id="UP000236724">
    <property type="component" value="Unassembled WGS sequence"/>
</dbReference>
<dbReference type="InterPro" id="IPR036942">
    <property type="entry name" value="Beta-barrel_TonB_sf"/>
</dbReference>
<keyword evidence="3 8" id="KW-1134">Transmembrane beta strand</keyword>
<dbReference type="InterPro" id="IPR037066">
    <property type="entry name" value="Plug_dom_sf"/>
</dbReference>
<protein>
    <submittedName>
        <fullName evidence="11">Colicin I receptor</fullName>
    </submittedName>
</protein>
<keyword evidence="7 8" id="KW-0998">Cell outer membrane</keyword>
<dbReference type="Pfam" id="PF07715">
    <property type="entry name" value="Plug"/>
    <property type="match status" value="1"/>
</dbReference>
<reference evidence="11 12" key="1">
    <citation type="submission" date="2016-10" db="EMBL/GenBank/DDBJ databases">
        <authorList>
            <person name="de Groot N.N."/>
        </authorList>
    </citation>
    <scope>NUCLEOTIDE SEQUENCE [LARGE SCALE GENOMIC DNA]</scope>
    <source>
        <strain evidence="11">MBHS1</strain>
    </source>
</reference>
<keyword evidence="4 8" id="KW-0812">Transmembrane</keyword>
<evidence type="ECO:0000256" key="6">
    <source>
        <dbReference type="ARBA" id="ARBA00023136"/>
    </source>
</evidence>
<keyword evidence="2 8" id="KW-0813">Transport</keyword>
<dbReference type="EMBL" id="FMSV02000051">
    <property type="protein sequence ID" value="SEH04429.1"/>
    <property type="molecule type" value="Genomic_DNA"/>
</dbReference>
<name>A0A1H6F581_9GAMM</name>
<dbReference type="GO" id="GO:0009279">
    <property type="term" value="C:cell outer membrane"/>
    <property type="evidence" value="ECO:0007669"/>
    <property type="project" value="UniProtKB-SubCell"/>
</dbReference>
<evidence type="ECO:0000256" key="7">
    <source>
        <dbReference type="ARBA" id="ARBA00023237"/>
    </source>
</evidence>
<evidence type="ECO:0000259" key="10">
    <source>
        <dbReference type="Pfam" id="PF07715"/>
    </source>
</evidence>
<dbReference type="GO" id="GO:0044718">
    <property type="term" value="P:siderophore transmembrane transport"/>
    <property type="evidence" value="ECO:0007669"/>
    <property type="project" value="TreeGrafter"/>
</dbReference>
<dbReference type="InterPro" id="IPR039426">
    <property type="entry name" value="TonB-dep_rcpt-like"/>
</dbReference>
<evidence type="ECO:0000256" key="1">
    <source>
        <dbReference type="ARBA" id="ARBA00004571"/>
    </source>
</evidence>
<comment type="subcellular location">
    <subcellularLocation>
        <location evidence="1 8">Cell outer membrane</location>
        <topology evidence="1 8">Multi-pass membrane protein</topology>
    </subcellularLocation>
</comment>
<dbReference type="CDD" id="cd01347">
    <property type="entry name" value="ligand_gated_channel"/>
    <property type="match status" value="1"/>
</dbReference>
<sequence>MPQIKAIITAITVALCFNLSLSQASDAALDVKDMLILSIEDLMGLEISTGTRTHEKSSLVPAVVTVITAEDIATFAYADVAEALSHSVGFVETDDLVMHSFGVRGIHAGLRAGNRTIKFMLNGQAVSFRSTSQNFIGPELIPMAMIERIEIVRGPVSALYGANALLGVVNIITRDSEHFKQQGQQLSLTAETLEAAGNGARASLAGGGKQGDFSYQLGAGLAHSDRTGLNLPQGSPLYHLFAEGTSGRQLSAKTDETRPLSLYGRLNWQAQANRQITLSGFYQKLDAHNSFSDLSPLRDSGSSRVALYNGFARLDWQEDWNETWQTRMFATWSQGSTTDNDHVEAGAPGYYLRRETAYQGGDLGAELIGQMSAADTLLIGMDYTDDRYDMEYFSQVDRASHHSKALNTPRMRNLHNYGFYAQWQHSFSQPWLQSQWHLTLGYRHDRHSYSNGQNSYRAGLVTELPGGKVLKFLVGSAFQAPSPELLFREAVQGGDIVGNPQLLPQQAETAEISLLWPLSSRMQLTSTLFATRIHDLVQYQSTQSNLFARNSTDSLSRGIELEARYVSGPWQIYGNALWQQTRIEDNPYNLFVLNEREEGSLFPEYSLNLGLSYFWRPYKLRLSFDNRYVARRPASTQNVQLAQRFYTISAYLDSTLTLSTQAFSLVAGKTGALRFQVRDLWDNAYVNPGFGGIDVPSLGRRYWLSFEQRF</sequence>
<dbReference type="SUPFAM" id="SSF56935">
    <property type="entry name" value="Porins"/>
    <property type="match status" value="1"/>
</dbReference>